<gene>
    <name evidence="3" type="ordered locus">Sgly_3083</name>
</gene>
<dbReference type="AlphaFoldDB" id="F0T0Y0"/>
<keyword evidence="1 3" id="KW-0560">Oxidoreductase</keyword>
<evidence type="ECO:0000256" key="1">
    <source>
        <dbReference type="ARBA" id="ARBA00023002"/>
    </source>
</evidence>
<protein>
    <submittedName>
        <fullName evidence="3">Indolepyruvate ferredoxin oxidoreductase</fullName>
        <ecNumber evidence="3">1.2.7.8</ecNumber>
    </submittedName>
</protein>
<reference evidence="3 4" key="1">
    <citation type="journal article" date="2011" name="Stand. Genomic Sci.">
        <title>Complete genome sequence of Syntrophobotulus glycolicus type strain (FlGlyR).</title>
        <authorList>
            <person name="Han C."/>
            <person name="Mwirichia R."/>
            <person name="Chertkov O."/>
            <person name="Held B."/>
            <person name="Lapidus A."/>
            <person name="Nolan M."/>
            <person name="Lucas S."/>
            <person name="Hammon N."/>
            <person name="Deshpande S."/>
            <person name="Cheng J.F."/>
            <person name="Tapia R."/>
            <person name="Goodwin L."/>
            <person name="Pitluck S."/>
            <person name="Huntemann M."/>
            <person name="Liolios K."/>
            <person name="Ivanova N."/>
            <person name="Pagani I."/>
            <person name="Mavromatis K."/>
            <person name="Ovchinikova G."/>
            <person name="Pati A."/>
            <person name="Chen A."/>
            <person name="Palaniappan K."/>
            <person name="Land M."/>
            <person name="Hauser L."/>
            <person name="Brambilla E.M."/>
            <person name="Rohde M."/>
            <person name="Spring S."/>
            <person name="Sikorski J."/>
            <person name="Goker M."/>
            <person name="Woyke T."/>
            <person name="Bristow J."/>
            <person name="Eisen J.A."/>
            <person name="Markowitz V."/>
            <person name="Hugenholtz P."/>
            <person name="Kyrpides N.C."/>
            <person name="Klenk H.P."/>
            <person name="Detter J.C."/>
        </authorList>
    </citation>
    <scope>NUCLEOTIDE SEQUENCE [LARGE SCALE GENOMIC DNA]</scope>
    <source>
        <strain evidence="4">DSM 8271 / FlGlyR</strain>
    </source>
</reference>
<dbReference type="InterPro" id="IPR002869">
    <property type="entry name" value="Pyrv_flavodox_OxRed_cen"/>
</dbReference>
<dbReference type="InterPro" id="IPR019752">
    <property type="entry name" value="Pyrv/ketoisovalerate_OxRed_cat"/>
</dbReference>
<reference evidence="4" key="2">
    <citation type="submission" date="2011-02" db="EMBL/GenBank/DDBJ databases">
        <title>The complete genome of Syntrophobotulus glycolicus DSM 8271.</title>
        <authorList>
            <person name="Lucas S."/>
            <person name="Copeland A."/>
            <person name="Lapidus A."/>
            <person name="Bruce D."/>
            <person name="Goodwin L."/>
            <person name="Pitluck S."/>
            <person name="Kyrpides N."/>
            <person name="Mavromatis K."/>
            <person name="Pagani I."/>
            <person name="Ivanova N."/>
            <person name="Mikhailova N."/>
            <person name="Chertkov O."/>
            <person name="Held B."/>
            <person name="Detter J.C."/>
            <person name="Tapia R."/>
            <person name="Han C."/>
            <person name="Land M."/>
            <person name="Hauser L."/>
            <person name="Markowitz V."/>
            <person name="Cheng J.-F."/>
            <person name="Hugenholtz P."/>
            <person name="Woyke T."/>
            <person name="Wu D."/>
            <person name="Spring S."/>
            <person name="Schroeder M."/>
            <person name="Brambilla E."/>
            <person name="Klenk H.-P."/>
            <person name="Eisen J.A."/>
        </authorList>
    </citation>
    <scope>NUCLEOTIDE SEQUENCE [LARGE SCALE GENOMIC DNA]</scope>
    <source>
        <strain evidence="4">DSM 8271 / FlGlyR</strain>
    </source>
</reference>
<dbReference type="Proteomes" id="UP000007488">
    <property type="component" value="Chromosome"/>
</dbReference>
<dbReference type="KEGG" id="sgy:Sgly_3083"/>
<organism evidence="3 4">
    <name type="scientific">Syntrophobotulus glycolicus (strain DSM 8271 / FlGlyR)</name>
    <dbReference type="NCBI Taxonomy" id="645991"/>
    <lineage>
        <taxon>Bacteria</taxon>
        <taxon>Bacillati</taxon>
        <taxon>Bacillota</taxon>
        <taxon>Clostridia</taxon>
        <taxon>Eubacteriales</taxon>
        <taxon>Desulfitobacteriaceae</taxon>
        <taxon>Syntrophobotulus</taxon>
    </lineage>
</organism>
<evidence type="ECO:0000313" key="3">
    <source>
        <dbReference type="EMBL" id="ADY57351.1"/>
    </source>
</evidence>
<dbReference type="PANTHER" id="PTHR43854:SF1">
    <property type="entry name" value="INDOLEPYRUVATE OXIDOREDUCTASE SUBUNIT IORB"/>
    <property type="match status" value="1"/>
</dbReference>
<dbReference type="SUPFAM" id="SSF53323">
    <property type="entry name" value="Pyruvate-ferredoxin oxidoreductase, PFOR, domain III"/>
    <property type="match status" value="1"/>
</dbReference>
<dbReference type="GO" id="GO:0043805">
    <property type="term" value="F:indolepyruvate ferredoxin oxidoreductase activity"/>
    <property type="evidence" value="ECO:0007669"/>
    <property type="project" value="UniProtKB-EC"/>
</dbReference>
<dbReference type="PANTHER" id="PTHR43854">
    <property type="entry name" value="INDOLEPYRUVATE OXIDOREDUCTASE SUBUNIT IORB"/>
    <property type="match status" value="1"/>
</dbReference>
<dbReference type="InterPro" id="IPR052198">
    <property type="entry name" value="IorB_Oxidoreductase"/>
</dbReference>
<dbReference type="EMBL" id="CP002547">
    <property type="protein sequence ID" value="ADY57351.1"/>
    <property type="molecule type" value="Genomic_DNA"/>
</dbReference>
<dbReference type="eggNOG" id="COG1014">
    <property type="taxonomic scope" value="Bacteria"/>
</dbReference>
<dbReference type="RefSeq" id="WP_013626123.1">
    <property type="nucleotide sequence ID" value="NC_015172.1"/>
</dbReference>
<dbReference type="Gene3D" id="3.40.920.10">
    <property type="entry name" value="Pyruvate-ferredoxin oxidoreductase, PFOR, domain III"/>
    <property type="match status" value="1"/>
</dbReference>
<dbReference type="EC" id="1.2.7.8" evidence="3"/>
<name>F0T0Y0_SYNGF</name>
<evidence type="ECO:0000313" key="4">
    <source>
        <dbReference type="Proteomes" id="UP000007488"/>
    </source>
</evidence>
<feature type="domain" description="Pyruvate/ketoisovalerate oxidoreductase catalytic" evidence="2">
    <location>
        <begin position="27"/>
        <end position="207"/>
    </location>
</feature>
<keyword evidence="4" id="KW-1185">Reference proteome</keyword>
<dbReference type="HOGENOM" id="CLU_087284_1_1_9"/>
<proteinExistence type="predicted"/>
<dbReference type="Pfam" id="PF01558">
    <property type="entry name" value="POR"/>
    <property type="match status" value="1"/>
</dbReference>
<evidence type="ECO:0000259" key="2">
    <source>
        <dbReference type="Pfam" id="PF01558"/>
    </source>
</evidence>
<dbReference type="STRING" id="645991.Sgly_3083"/>
<sequence length="212" mass="22539">MPKQELRMKTDGRSAEERFNVLITGVGGQGTVLASRLLASAAMNSGYLARTAETIGMAQRGGAVTSHVRIGDRSGSAIIPAGKADLLIGFEPVETGKNILLLAKDGKCIVNTRLIRSAFSSYPCSGAELEKLYSYITFHVPDTVFVDGDKIAAEAGSSKALNTVLLGVALGAGWLPFSIETVEECIKSHLPGKYVELNLKALAGGYEYKRMN</sequence>
<accession>F0T0Y0</accession>